<name>A0AAV6YSG4_ENGPU</name>
<comment type="caution">
    <text evidence="2">The sequence shown here is derived from an EMBL/GenBank/DDBJ whole genome shotgun (WGS) entry which is preliminary data.</text>
</comment>
<sequence>MMPRRHTEGDIKRGKSKCIFRNSSTSDQKTWTLGQDQTQCRKDPTSARQRKQRSLGIAPMRNSLAGVKYTRWRNLDWIRKSLALTTDVK</sequence>
<evidence type="ECO:0000313" key="3">
    <source>
        <dbReference type="Proteomes" id="UP000824782"/>
    </source>
</evidence>
<evidence type="ECO:0000313" key="2">
    <source>
        <dbReference type="EMBL" id="KAG8539043.1"/>
    </source>
</evidence>
<feature type="compositionally biased region" description="Basic and acidic residues" evidence="1">
    <location>
        <begin position="1"/>
        <end position="13"/>
    </location>
</feature>
<dbReference type="AlphaFoldDB" id="A0AAV6YSG4"/>
<gene>
    <name evidence="2" type="ORF">GDO81_021557</name>
</gene>
<organism evidence="2 3">
    <name type="scientific">Engystomops pustulosus</name>
    <name type="common">Tungara frog</name>
    <name type="synonym">Physalaemus pustulosus</name>
    <dbReference type="NCBI Taxonomy" id="76066"/>
    <lineage>
        <taxon>Eukaryota</taxon>
        <taxon>Metazoa</taxon>
        <taxon>Chordata</taxon>
        <taxon>Craniata</taxon>
        <taxon>Vertebrata</taxon>
        <taxon>Euteleostomi</taxon>
        <taxon>Amphibia</taxon>
        <taxon>Batrachia</taxon>
        <taxon>Anura</taxon>
        <taxon>Neobatrachia</taxon>
        <taxon>Hyloidea</taxon>
        <taxon>Leptodactylidae</taxon>
        <taxon>Leiuperinae</taxon>
        <taxon>Engystomops</taxon>
    </lineage>
</organism>
<evidence type="ECO:0000256" key="1">
    <source>
        <dbReference type="SAM" id="MobiDB-lite"/>
    </source>
</evidence>
<feature type="region of interest" description="Disordered" evidence="1">
    <location>
        <begin position="1"/>
        <end position="53"/>
    </location>
</feature>
<protein>
    <submittedName>
        <fullName evidence="2">Uncharacterized protein</fullName>
    </submittedName>
</protein>
<dbReference type="Proteomes" id="UP000824782">
    <property type="component" value="Unassembled WGS sequence"/>
</dbReference>
<accession>A0AAV6YSG4</accession>
<dbReference type="EMBL" id="WNYA01016802">
    <property type="protein sequence ID" value="KAG8539043.1"/>
    <property type="molecule type" value="Genomic_DNA"/>
</dbReference>
<keyword evidence="3" id="KW-1185">Reference proteome</keyword>
<reference evidence="2" key="1">
    <citation type="thesis" date="2020" institute="ProQuest LLC" country="789 East Eisenhower Parkway, Ann Arbor, MI, USA">
        <title>Comparative Genomics and Chromosome Evolution.</title>
        <authorList>
            <person name="Mudd A.B."/>
        </authorList>
    </citation>
    <scope>NUCLEOTIDE SEQUENCE</scope>
    <source>
        <strain evidence="2">237g6f4</strain>
        <tissue evidence="2">Blood</tissue>
    </source>
</reference>
<feature type="compositionally biased region" description="Polar residues" evidence="1">
    <location>
        <begin position="21"/>
        <end position="38"/>
    </location>
</feature>
<proteinExistence type="predicted"/>